<dbReference type="Proteomes" id="UP000008177">
    <property type="component" value="Unplaced contigs"/>
</dbReference>
<accession>G2Y6P7</accession>
<name>G2Y6P7_BOTF4</name>
<proteinExistence type="predicted"/>
<sequence>MPESHYSQQACTTMVTVRPRLNLEYTASQKDFNFRETILQLYA</sequence>
<gene>
    <name evidence="1" type="ORF">BofuT4_P106830.1</name>
</gene>
<evidence type="ECO:0000313" key="2">
    <source>
        <dbReference type="Proteomes" id="UP000008177"/>
    </source>
</evidence>
<evidence type="ECO:0000313" key="1">
    <source>
        <dbReference type="EMBL" id="CCD48299.1"/>
    </source>
</evidence>
<protein>
    <submittedName>
        <fullName evidence="1">Uncharacterized protein</fullName>
    </submittedName>
</protein>
<dbReference type="HOGENOM" id="CLU_3242047_0_0_1"/>
<dbReference type="InParanoid" id="G2Y6P7"/>
<reference evidence="2" key="1">
    <citation type="journal article" date="2011" name="PLoS Genet.">
        <title>Genomic analysis of the necrotrophic fungal pathogens Sclerotinia sclerotiorum and Botrytis cinerea.</title>
        <authorList>
            <person name="Amselem J."/>
            <person name="Cuomo C.A."/>
            <person name="van Kan J.A."/>
            <person name="Viaud M."/>
            <person name="Benito E.P."/>
            <person name="Couloux A."/>
            <person name="Coutinho P.M."/>
            <person name="de Vries R.P."/>
            <person name="Dyer P.S."/>
            <person name="Fillinger S."/>
            <person name="Fournier E."/>
            <person name="Gout L."/>
            <person name="Hahn M."/>
            <person name="Kohn L."/>
            <person name="Lapalu N."/>
            <person name="Plummer K.M."/>
            <person name="Pradier J.M."/>
            <person name="Quevillon E."/>
            <person name="Sharon A."/>
            <person name="Simon A."/>
            <person name="ten Have A."/>
            <person name="Tudzynski B."/>
            <person name="Tudzynski P."/>
            <person name="Wincker P."/>
            <person name="Andrew M."/>
            <person name="Anthouard V."/>
            <person name="Beever R.E."/>
            <person name="Beffa R."/>
            <person name="Benoit I."/>
            <person name="Bouzid O."/>
            <person name="Brault B."/>
            <person name="Chen Z."/>
            <person name="Choquer M."/>
            <person name="Collemare J."/>
            <person name="Cotton P."/>
            <person name="Danchin E.G."/>
            <person name="Da Silva C."/>
            <person name="Gautier A."/>
            <person name="Giraud C."/>
            <person name="Giraud T."/>
            <person name="Gonzalez C."/>
            <person name="Grossetete S."/>
            <person name="Guldener U."/>
            <person name="Henrissat B."/>
            <person name="Howlett B.J."/>
            <person name="Kodira C."/>
            <person name="Kretschmer M."/>
            <person name="Lappartient A."/>
            <person name="Leroch M."/>
            <person name="Levis C."/>
            <person name="Mauceli E."/>
            <person name="Neuveglise C."/>
            <person name="Oeser B."/>
            <person name="Pearson M."/>
            <person name="Poulain J."/>
            <person name="Poussereau N."/>
            <person name="Quesneville H."/>
            <person name="Rascle C."/>
            <person name="Schumacher J."/>
            <person name="Segurens B."/>
            <person name="Sexton A."/>
            <person name="Silva E."/>
            <person name="Sirven C."/>
            <person name="Soanes D.M."/>
            <person name="Talbot N.J."/>
            <person name="Templeton M."/>
            <person name="Yandava C."/>
            <person name="Yarden O."/>
            <person name="Zeng Q."/>
            <person name="Rollins J.A."/>
            <person name="Lebrun M.H."/>
            <person name="Dickman M."/>
        </authorList>
    </citation>
    <scope>NUCLEOTIDE SEQUENCE [LARGE SCALE GENOMIC DNA]</scope>
    <source>
        <strain evidence="2">T4</strain>
    </source>
</reference>
<dbReference type="EMBL" id="FQ790293">
    <property type="protein sequence ID" value="CCD48299.1"/>
    <property type="molecule type" value="Genomic_DNA"/>
</dbReference>
<organism evidence="1 2">
    <name type="scientific">Botryotinia fuckeliana (strain T4)</name>
    <name type="common">Noble rot fungus</name>
    <name type="synonym">Botrytis cinerea</name>
    <dbReference type="NCBI Taxonomy" id="999810"/>
    <lineage>
        <taxon>Eukaryota</taxon>
        <taxon>Fungi</taxon>
        <taxon>Dikarya</taxon>
        <taxon>Ascomycota</taxon>
        <taxon>Pezizomycotina</taxon>
        <taxon>Leotiomycetes</taxon>
        <taxon>Helotiales</taxon>
        <taxon>Sclerotiniaceae</taxon>
        <taxon>Botrytis</taxon>
    </lineage>
</organism>
<dbReference type="AlphaFoldDB" id="G2Y6P7"/>